<reference evidence="11" key="1">
    <citation type="journal article" date="2023" name="Plant J.">
        <title>Genome sequences and population genomics provide insights into the demographic history, inbreeding, and mutation load of two 'living fossil' tree species of Dipteronia.</title>
        <authorList>
            <person name="Feng Y."/>
            <person name="Comes H.P."/>
            <person name="Chen J."/>
            <person name="Zhu S."/>
            <person name="Lu R."/>
            <person name="Zhang X."/>
            <person name="Li P."/>
            <person name="Qiu J."/>
            <person name="Olsen K.M."/>
            <person name="Qiu Y."/>
        </authorList>
    </citation>
    <scope>NUCLEOTIDE SEQUENCE</scope>
    <source>
        <strain evidence="11">NBL</strain>
    </source>
</reference>
<keyword evidence="6" id="KW-0479">Metal-binding</keyword>
<name>A0AAE0A0G4_9ROSI</name>
<dbReference type="Pfam" id="PF00856">
    <property type="entry name" value="SET"/>
    <property type="match status" value="1"/>
</dbReference>
<evidence type="ECO:0000313" key="12">
    <source>
        <dbReference type="Proteomes" id="UP001281410"/>
    </source>
</evidence>
<feature type="region of interest" description="Disordered" evidence="8">
    <location>
        <begin position="194"/>
        <end position="218"/>
    </location>
</feature>
<feature type="domain" description="SET" evidence="9">
    <location>
        <begin position="324"/>
        <end position="456"/>
    </location>
</feature>
<keyword evidence="4" id="KW-0808">Transferase</keyword>
<dbReference type="PANTHER" id="PTHR46223:SF3">
    <property type="entry name" value="HISTONE-LYSINE N-METHYLTRANSFERASE SET-23"/>
    <property type="match status" value="1"/>
</dbReference>
<dbReference type="GO" id="GO:0032259">
    <property type="term" value="P:methylation"/>
    <property type="evidence" value="ECO:0007669"/>
    <property type="project" value="UniProtKB-KW"/>
</dbReference>
<evidence type="ECO:0000256" key="3">
    <source>
        <dbReference type="ARBA" id="ARBA00022603"/>
    </source>
</evidence>
<dbReference type="InterPro" id="IPR050973">
    <property type="entry name" value="H3K9_Histone-Lys_N-MTase"/>
</dbReference>
<evidence type="ECO:0000256" key="4">
    <source>
        <dbReference type="ARBA" id="ARBA00022679"/>
    </source>
</evidence>
<evidence type="ECO:0000256" key="5">
    <source>
        <dbReference type="ARBA" id="ARBA00022691"/>
    </source>
</evidence>
<dbReference type="SMART" id="SM00317">
    <property type="entry name" value="SET"/>
    <property type="match status" value="1"/>
</dbReference>
<dbReference type="Gene3D" id="2.170.270.10">
    <property type="entry name" value="SET domain"/>
    <property type="match status" value="1"/>
</dbReference>
<dbReference type="SUPFAM" id="SSF82199">
    <property type="entry name" value="SET domain"/>
    <property type="match status" value="1"/>
</dbReference>
<sequence>MTNRRRDLGNRYTTVDSSVMLVEFKFFYGGVCTILRKKVHPLESRSKIGEGIRIASKNIRKEINGVVFDLHAFSLKKIAGKTNNTHRLKMWKQPPRNRNKKTTEEEKQSRLCLCAHLILPWLTPLDLANASLTCKTLLKISKSITNHRSLHASRSFENLPIPFHNTLDNIPYAYFIYTPSQIIASSSPSSHSLQRQFWGPSSDAREPYSATQLDPESVGRLSQEIGNNYGSELVSGNDDDDLGSKSRGPSRLTQLYVDSVCVIDESYESVSGCECEECFDAGDEIFGCPCFSELEELGIVSECGPSCECGLGCGNRLTQRGISVRLKIMRDVKKGWGLFADQLIRQGQFVCEYAGELLTTKEARRRQQIYDELASHGGISSALLVIREHLPSGKACLRINIDATRVGNVARFINHSCDGGNLSTMLVRSSGAVLPRLCFFASKDIKEGKELTFSYGEIRVRSKGLPCFCGSSCCFGILPSEHT</sequence>
<dbReference type="InterPro" id="IPR046341">
    <property type="entry name" value="SET_dom_sf"/>
</dbReference>
<evidence type="ECO:0008006" key="13">
    <source>
        <dbReference type="Google" id="ProtNLM"/>
    </source>
</evidence>
<evidence type="ECO:0000256" key="2">
    <source>
        <dbReference type="ARBA" id="ARBA00022454"/>
    </source>
</evidence>
<dbReference type="PANTHER" id="PTHR46223">
    <property type="entry name" value="HISTONE-LYSINE N-METHYLTRANSFERASE SUV39H"/>
    <property type="match status" value="1"/>
</dbReference>
<dbReference type="Proteomes" id="UP001281410">
    <property type="component" value="Unassembled WGS sequence"/>
</dbReference>
<evidence type="ECO:0000256" key="7">
    <source>
        <dbReference type="ARBA" id="ARBA00022833"/>
    </source>
</evidence>
<keyword evidence="7" id="KW-0862">Zinc</keyword>
<organism evidence="11 12">
    <name type="scientific">Dipteronia sinensis</name>
    <dbReference type="NCBI Taxonomy" id="43782"/>
    <lineage>
        <taxon>Eukaryota</taxon>
        <taxon>Viridiplantae</taxon>
        <taxon>Streptophyta</taxon>
        <taxon>Embryophyta</taxon>
        <taxon>Tracheophyta</taxon>
        <taxon>Spermatophyta</taxon>
        <taxon>Magnoliopsida</taxon>
        <taxon>eudicotyledons</taxon>
        <taxon>Gunneridae</taxon>
        <taxon>Pentapetalae</taxon>
        <taxon>rosids</taxon>
        <taxon>malvids</taxon>
        <taxon>Sapindales</taxon>
        <taxon>Sapindaceae</taxon>
        <taxon>Hippocastanoideae</taxon>
        <taxon>Acereae</taxon>
        <taxon>Dipteronia</taxon>
    </lineage>
</organism>
<evidence type="ECO:0000256" key="6">
    <source>
        <dbReference type="ARBA" id="ARBA00022723"/>
    </source>
</evidence>
<keyword evidence="3" id="KW-0489">Methyltransferase</keyword>
<comment type="caution">
    <text evidence="11">The sequence shown here is derived from an EMBL/GenBank/DDBJ whole genome shotgun (WGS) entry which is preliminary data.</text>
</comment>
<dbReference type="AlphaFoldDB" id="A0AAE0A0G4"/>
<gene>
    <name evidence="11" type="ORF">Dsin_021579</name>
</gene>
<dbReference type="PROSITE" id="PS50868">
    <property type="entry name" value="POST_SET"/>
    <property type="match status" value="1"/>
</dbReference>
<protein>
    <recommendedName>
        <fullName evidence="13">Histone-lysine N-methyltransferase SUVR3</fullName>
    </recommendedName>
</protein>
<evidence type="ECO:0000256" key="1">
    <source>
        <dbReference type="ARBA" id="ARBA00004286"/>
    </source>
</evidence>
<evidence type="ECO:0000313" key="11">
    <source>
        <dbReference type="EMBL" id="KAK3198164.1"/>
    </source>
</evidence>
<comment type="subcellular location">
    <subcellularLocation>
        <location evidence="1">Chromosome</location>
    </subcellularLocation>
</comment>
<evidence type="ECO:0000259" key="9">
    <source>
        <dbReference type="PROSITE" id="PS50280"/>
    </source>
</evidence>
<keyword evidence="5" id="KW-0949">S-adenosyl-L-methionine</keyword>
<keyword evidence="2" id="KW-0158">Chromosome</keyword>
<feature type="domain" description="Post-SET" evidence="10">
    <location>
        <begin position="463"/>
        <end position="479"/>
    </location>
</feature>
<keyword evidence="12" id="KW-1185">Reference proteome</keyword>
<dbReference type="GO" id="GO:0005694">
    <property type="term" value="C:chromosome"/>
    <property type="evidence" value="ECO:0007669"/>
    <property type="project" value="UniProtKB-SubCell"/>
</dbReference>
<proteinExistence type="predicted"/>
<dbReference type="EMBL" id="JANJYJ010000007">
    <property type="protein sequence ID" value="KAK3198164.1"/>
    <property type="molecule type" value="Genomic_DNA"/>
</dbReference>
<dbReference type="GO" id="GO:0046872">
    <property type="term" value="F:metal ion binding"/>
    <property type="evidence" value="ECO:0007669"/>
    <property type="project" value="UniProtKB-KW"/>
</dbReference>
<dbReference type="InterPro" id="IPR001214">
    <property type="entry name" value="SET_dom"/>
</dbReference>
<dbReference type="GO" id="GO:0008168">
    <property type="term" value="F:methyltransferase activity"/>
    <property type="evidence" value="ECO:0007669"/>
    <property type="project" value="UniProtKB-KW"/>
</dbReference>
<dbReference type="InterPro" id="IPR003616">
    <property type="entry name" value="Post-SET_dom"/>
</dbReference>
<accession>A0AAE0A0G4</accession>
<evidence type="ECO:0000256" key="8">
    <source>
        <dbReference type="SAM" id="MobiDB-lite"/>
    </source>
</evidence>
<dbReference type="PROSITE" id="PS50280">
    <property type="entry name" value="SET"/>
    <property type="match status" value="1"/>
</dbReference>
<evidence type="ECO:0000259" key="10">
    <source>
        <dbReference type="PROSITE" id="PS50868"/>
    </source>
</evidence>